<dbReference type="InterPro" id="IPR011701">
    <property type="entry name" value="MFS"/>
</dbReference>
<feature type="transmembrane region" description="Helical" evidence="6">
    <location>
        <begin position="334"/>
        <end position="353"/>
    </location>
</feature>
<dbReference type="FunFam" id="1.20.1250.20:FF:000018">
    <property type="entry name" value="MFS transporter permease"/>
    <property type="match status" value="1"/>
</dbReference>
<sequence length="434" mass="46774">MPEIETRTMRHIFLRLIPFLMICYFVAYLDRVNVSFASLTMNKDLGLSSAAYGFGAGVFFISYFLFEVPSNIILERVGARRWIARIMLTWGVLSGAMAFVQGPTSFYVMRFLLGAAEAGFFPGIIFYLGLWFPRAYRGRIITAFMFAIPLSSMIGSPISGALLGLDGMGGLKGWQWLYIIEAAPAIILSVCVFFYLTDKPADAKWLPKDEKDWLMGRLALEESSSAPTEHVGFAATLKTLANPAIFYLSVIYFALAALNYGFGFYAPQLLSGLGVSNQSIGWLMTIPAAVGALGMLLWGRRSDAKNERRLHLAFAAMCSVVGLVGAGLSHDVYLTMACLIIVGFGVSAAAIFWTIPGSFLSGSAAAAGIAAISSCGQFAGFVSPYAIGYLKETTGEFLYGLVAVAGMGLVGIALLLVYIRPEQVSVPNSVAAHP</sequence>
<evidence type="ECO:0000256" key="5">
    <source>
        <dbReference type="ARBA" id="ARBA00023136"/>
    </source>
</evidence>
<comment type="subcellular location">
    <subcellularLocation>
        <location evidence="1">Membrane</location>
        <topology evidence="1">Multi-pass membrane protein</topology>
    </subcellularLocation>
</comment>
<feature type="transmembrane region" description="Helical" evidence="6">
    <location>
        <begin position="245"/>
        <end position="267"/>
    </location>
</feature>
<dbReference type="GO" id="GO:0022857">
    <property type="term" value="F:transmembrane transporter activity"/>
    <property type="evidence" value="ECO:0007669"/>
    <property type="project" value="InterPro"/>
</dbReference>
<dbReference type="PANTHER" id="PTHR43791:SF36">
    <property type="entry name" value="TRANSPORTER, PUTATIVE (AFU_ORTHOLOGUE AFUA_6G08340)-RELATED"/>
    <property type="match status" value="1"/>
</dbReference>
<accession>A0A9E8CT14</accession>
<dbReference type="EMBL" id="CP102774">
    <property type="protein sequence ID" value="UZF88091.1"/>
    <property type="molecule type" value="Genomic_DNA"/>
</dbReference>
<feature type="transmembrane region" description="Helical" evidence="6">
    <location>
        <begin position="12"/>
        <end position="29"/>
    </location>
</feature>
<feature type="transmembrane region" description="Helical" evidence="6">
    <location>
        <begin position="106"/>
        <end position="128"/>
    </location>
</feature>
<dbReference type="SUPFAM" id="SSF103473">
    <property type="entry name" value="MFS general substrate transporter"/>
    <property type="match status" value="1"/>
</dbReference>
<dbReference type="InterPro" id="IPR020846">
    <property type="entry name" value="MFS_dom"/>
</dbReference>
<feature type="transmembrane region" description="Helical" evidence="6">
    <location>
        <begin position="82"/>
        <end position="100"/>
    </location>
</feature>
<organism evidence="8">
    <name type="scientific">Bosea sp. NBC_00436</name>
    <dbReference type="NCBI Taxonomy" id="2969620"/>
    <lineage>
        <taxon>Bacteria</taxon>
        <taxon>Pseudomonadati</taxon>
        <taxon>Pseudomonadota</taxon>
        <taxon>Alphaproteobacteria</taxon>
        <taxon>Hyphomicrobiales</taxon>
        <taxon>Boseaceae</taxon>
        <taxon>Bosea</taxon>
    </lineage>
</organism>
<keyword evidence="2" id="KW-0813">Transport</keyword>
<dbReference type="AlphaFoldDB" id="A0A9E8CT14"/>
<evidence type="ECO:0000256" key="4">
    <source>
        <dbReference type="ARBA" id="ARBA00022989"/>
    </source>
</evidence>
<feature type="transmembrane region" description="Helical" evidence="6">
    <location>
        <begin position="140"/>
        <end position="164"/>
    </location>
</feature>
<dbReference type="Gene3D" id="1.20.1250.20">
    <property type="entry name" value="MFS general substrate transporter like domains"/>
    <property type="match status" value="2"/>
</dbReference>
<feature type="transmembrane region" description="Helical" evidence="6">
    <location>
        <begin position="310"/>
        <end position="328"/>
    </location>
</feature>
<keyword evidence="3 6" id="KW-0812">Transmembrane</keyword>
<dbReference type="PROSITE" id="PS50850">
    <property type="entry name" value="MFS"/>
    <property type="match status" value="1"/>
</dbReference>
<keyword evidence="4 6" id="KW-1133">Transmembrane helix</keyword>
<reference evidence="8" key="1">
    <citation type="submission" date="2022-08" db="EMBL/GenBank/DDBJ databases">
        <title>Complete Genome Sequences of 2 Bosea sp. soil isolates.</title>
        <authorList>
            <person name="Alvarez Arevalo M."/>
            <person name="Sterndorff E.B."/>
            <person name="Faurdal D."/>
            <person name="Joergensen T.S."/>
            <person name="Weber T."/>
        </authorList>
    </citation>
    <scope>NUCLEOTIDE SEQUENCE</scope>
    <source>
        <strain evidence="8">NBC_00436</strain>
    </source>
</reference>
<feature type="transmembrane region" description="Helical" evidence="6">
    <location>
        <begin position="397"/>
        <end position="419"/>
    </location>
</feature>
<evidence type="ECO:0000259" key="7">
    <source>
        <dbReference type="PROSITE" id="PS50850"/>
    </source>
</evidence>
<dbReference type="Pfam" id="PF07690">
    <property type="entry name" value="MFS_1"/>
    <property type="match status" value="1"/>
</dbReference>
<protein>
    <submittedName>
        <fullName evidence="8">MFS transporter</fullName>
    </submittedName>
</protein>
<evidence type="ECO:0000256" key="3">
    <source>
        <dbReference type="ARBA" id="ARBA00022692"/>
    </source>
</evidence>
<evidence type="ECO:0000256" key="1">
    <source>
        <dbReference type="ARBA" id="ARBA00004141"/>
    </source>
</evidence>
<gene>
    <name evidence="8" type="ORF">NWE54_04695</name>
</gene>
<evidence type="ECO:0000313" key="8">
    <source>
        <dbReference type="EMBL" id="UZF88091.1"/>
    </source>
</evidence>
<feature type="domain" description="Major facilitator superfamily (MFS) profile" evidence="7">
    <location>
        <begin position="16"/>
        <end position="423"/>
    </location>
</feature>
<dbReference type="CDD" id="cd17319">
    <property type="entry name" value="MFS_ExuT_GudP_like"/>
    <property type="match status" value="1"/>
</dbReference>
<proteinExistence type="predicted"/>
<name>A0A9E8CT14_9HYPH</name>
<feature type="transmembrane region" description="Helical" evidence="6">
    <location>
        <begin position="49"/>
        <end position="70"/>
    </location>
</feature>
<keyword evidence="5 6" id="KW-0472">Membrane</keyword>
<evidence type="ECO:0000256" key="6">
    <source>
        <dbReference type="SAM" id="Phobius"/>
    </source>
</evidence>
<feature type="transmembrane region" description="Helical" evidence="6">
    <location>
        <begin position="365"/>
        <end position="385"/>
    </location>
</feature>
<feature type="transmembrane region" description="Helical" evidence="6">
    <location>
        <begin position="279"/>
        <end position="298"/>
    </location>
</feature>
<dbReference type="PANTHER" id="PTHR43791">
    <property type="entry name" value="PERMEASE-RELATED"/>
    <property type="match status" value="1"/>
</dbReference>
<dbReference type="GO" id="GO:0016020">
    <property type="term" value="C:membrane"/>
    <property type="evidence" value="ECO:0007669"/>
    <property type="project" value="UniProtKB-SubCell"/>
</dbReference>
<evidence type="ECO:0000256" key="2">
    <source>
        <dbReference type="ARBA" id="ARBA00022448"/>
    </source>
</evidence>
<feature type="transmembrane region" description="Helical" evidence="6">
    <location>
        <begin position="176"/>
        <end position="196"/>
    </location>
</feature>
<dbReference type="InterPro" id="IPR036259">
    <property type="entry name" value="MFS_trans_sf"/>
</dbReference>